<organism evidence="7">
    <name type="scientific">Candidatus Kentrum sp. DK</name>
    <dbReference type="NCBI Taxonomy" id="2126562"/>
    <lineage>
        <taxon>Bacteria</taxon>
        <taxon>Pseudomonadati</taxon>
        <taxon>Pseudomonadota</taxon>
        <taxon>Gammaproteobacteria</taxon>
        <taxon>Candidatus Kentrum</taxon>
    </lineage>
</organism>
<evidence type="ECO:0000256" key="3">
    <source>
        <dbReference type="ARBA" id="ARBA00022723"/>
    </source>
</evidence>
<protein>
    <submittedName>
        <fullName evidence="7">Radical SAM superfamily enzyme, MoaA/NifB/PqqE/SkfB family</fullName>
    </submittedName>
</protein>
<dbReference type="InterPro" id="IPR013785">
    <property type="entry name" value="Aldolase_TIM"/>
</dbReference>
<gene>
    <name evidence="7" type="ORF">BECKDK2373C_GA0170839_11722</name>
</gene>
<keyword evidence="5" id="KW-0411">Iron-sulfur</keyword>
<evidence type="ECO:0000256" key="4">
    <source>
        <dbReference type="ARBA" id="ARBA00023004"/>
    </source>
</evidence>
<dbReference type="GO" id="GO:0046872">
    <property type="term" value="F:metal ion binding"/>
    <property type="evidence" value="ECO:0007669"/>
    <property type="project" value="UniProtKB-KW"/>
</dbReference>
<dbReference type="PANTHER" id="PTHR11228">
    <property type="entry name" value="RADICAL SAM DOMAIN PROTEIN"/>
    <property type="match status" value="1"/>
</dbReference>
<comment type="cofactor">
    <cofactor evidence="1">
        <name>[4Fe-4S] cluster</name>
        <dbReference type="ChEBI" id="CHEBI:49883"/>
    </cofactor>
</comment>
<feature type="domain" description="Radical SAM core" evidence="6">
    <location>
        <begin position="46"/>
        <end position="199"/>
    </location>
</feature>
<dbReference type="SFLD" id="SFLDG01067">
    <property type="entry name" value="SPASM/twitch_domain_containing"/>
    <property type="match status" value="1"/>
</dbReference>
<dbReference type="SUPFAM" id="SSF102114">
    <property type="entry name" value="Radical SAM enzymes"/>
    <property type="match status" value="1"/>
</dbReference>
<dbReference type="SFLD" id="SFLDS00029">
    <property type="entry name" value="Radical_SAM"/>
    <property type="match status" value="1"/>
</dbReference>
<dbReference type="CDD" id="cd01335">
    <property type="entry name" value="Radical_SAM"/>
    <property type="match status" value="1"/>
</dbReference>
<evidence type="ECO:0000256" key="2">
    <source>
        <dbReference type="ARBA" id="ARBA00022691"/>
    </source>
</evidence>
<dbReference type="InterPro" id="IPR058240">
    <property type="entry name" value="rSAM_sf"/>
</dbReference>
<evidence type="ECO:0000313" key="7">
    <source>
        <dbReference type="EMBL" id="VFJ67865.1"/>
    </source>
</evidence>
<dbReference type="Gene3D" id="3.20.20.70">
    <property type="entry name" value="Aldolase class I"/>
    <property type="match status" value="1"/>
</dbReference>
<reference evidence="7" key="1">
    <citation type="submission" date="2019-02" db="EMBL/GenBank/DDBJ databases">
        <authorList>
            <person name="Gruber-Vodicka R. H."/>
            <person name="Seah K. B. B."/>
        </authorList>
    </citation>
    <scope>NUCLEOTIDE SEQUENCE</scope>
    <source>
        <strain evidence="7">BECK_DK161</strain>
    </source>
</reference>
<dbReference type="AlphaFoldDB" id="A0A450TK20"/>
<dbReference type="GO" id="GO:0051536">
    <property type="term" value="F:iron-sulfur cluster binding"/>
    <property type="evidence" value="ECO:0007669"/>
    <property type="project" value="UniProtKB-KW"/>
</dbReference>
<keyword evidence="3" id="KW-0479">Metal-binding</keyword>
<sequence length="379" mass="43048">MRSIRDIPERYQTFPPGYINDIRGWGFSEKTIEENRGSLLTLDIDFGEICSLNCPNCFRKNNSIDGDHRRVLSFDRLVTLIKEAKALGLRSVKFLGAGEPFENHKFLEFLQFLAAEDIIPLIFTKGHIIGDDEQVRRHFGYLGITTGEALVDRLHDYGASIMLGFNSFDPEVQAKYVGAGPEYIKARDRALLLLEERGFAEENPTRLALSVNPITNKNIGEAFEIYKWGRLRNYYPIVTPTMISGRARKNWEMITPSEEELIKLYTNIYRFNIERGLQTLEQIQHEGISAYAGGHPCNQVSAGLYVTLSGKVLSCPGSETDIEGDLWESSLSEIWEGSENYKRRGTFNCCCVAKDGKSIPEDFYTMVMKNTSDKSIYKI</sequence>
<dbReference type="EMBL" id="CAADEY010000172">
    <property type="protein sequence ID" value="VFJ67865.1"/>
    <property type="molecule type" value="Genomic_DNA"/>
</dbReference>
<evidence type="ECO:0000256" key="5">
    <source>
        <dbReference type="ARBA" id="ARBA00023014"/>
    </source>
</evidence>
<dbReference type="Pfam" id="PF04055">
    <property type="entry name" value="Radical_SAM"/>
    <property type="match status" value="1"/>
</dbReference>
<keyword evidence="2" id="KW-0949">S-adenosyl-L-methionine</keyword>
<dbReference type="InterPro" id="IPR007197">
    <property type="entry name" value="rSAM"/>
</dbReference>
<name>A0A450TK20_9GAMM</name>
<dbReference type="InterPro" id="IPR050377">
    <property type="entry name" value="Radical_SAM_PqqE_MftC-like"/>
</dbReference>
<accession>A0A450TK20</accession>
<proteinExistence type="predicted"/>
<evidence type="ECO:0000259" key="6">
    <source>
        <dbReference type="Pfam" id="PF04055"/>
    </source>
</evidence>
<dbReference type="PANTHER" id="PTHR11228:SF34">
    <property type="entry name" value="TUNGSTEN-CONTAINING ALDEHYDE FERREDOXIN OXIDOREDUCTASE COFACTOR MODIFYING PROTEIN"/>
    <property type="match status" value="1"/>
</dbReference>
<keyword evidence="4" id="KW-0408">Iron</keyword>
<dbReference type="GO" id="GO:0003824">
    <property type="term" value="F:catalytic activity"/>
    <property type="evidence" value="ECO:0007669"/>
    <property type="project" value="InterPro"/>
</dbReference>
<evidence type="ECO:0000256" key="1">
    <source>
        <dbReference type="ARBA" id="ARBA00001966"/>
    </source>
</evidence>